<organism evidence="19">
    <name type="scientific">Schistocephalus solidus</name>
    <name type="common">Tapeworm</name>
    <dbReference type="NCBI Taxonomy" id="70667"/>
    <lineage>
        <taxon>Eukaryota</taxon>
        <taxon>Metazoa</taxon>
        <taxon>Spiralia</taxon>
        <taxon>Lophotrochozoa</taxon>
        <taxon>Platyhelminthes</taxon>
        <taxon>Cestoda</taxon>
        <taxon>Eucestoda</taxon>
        <taxon>Diphyllobothriidea</taxon>
        <taxon>Diphyllobothriidae</taxon>
        <taxon>Schistocephalus</taxon>
    </lineage>
</organism>
<dbReference type="CDD" id="cd18079">
    <property type="entry name" value="S-AdoMet_synt"/>
    <property type="match status" value="1"/>
</dbReference>
<dbReference type="InterPro" id="IPR022631">
    <property type="entry name" value="ADOMET_SYNTHASE_CS"/>
</dbReference>
<dbReference type="FunFam" id="3.30.300.10:FF:000011">
    <property type="entry name" value="S-adenosylmethionine synthase"/>
    <property type="match status" value="1"/>
</dbReference>
<dbReference type="PIRSF" id="PIRSF000497">
    <property type="entry name" value="MAT"/>
    <property type="match status" value="1"/>
</dbReference>
<keyword evidence="5 12" id="KW-0808">Transferase</keyword>
<name>A0A183SZ06_SCHSO</name>
<gene>
    <name evidence="17" type="ORF">SSLN_LOCUS9454</name>
</gene>
<dbReference type="InterPro" id="IPR022630">
    <property type="entry name" value="S-AdoMet_synt_C"/>
</dbReference>
<dbReference type="Pfam" id="PF02772">
    <property type="entry name" value="S-AdoMet_synt_M"/>
    <property type="match status" value="1"/>
</dbReference>
<dbReference type="GO" id="GO:0006556">
    <property type="term" value="P:S-adenosylmethionine biosynthetic process"/>
    <property type="evidence" value="ECO:0007669"/>
    <property type="project" value="UniProtKB-UniPathway"/>
</dbReference>
<keyword evidence="9 12" id="KW-0460">Magnesium</keyword>
<evidence type="ECO:0000256" key="11">
    <source>
        <dbReference type="ARBA" id="ARBA00048344"/>
    </source>
</evidence>
<comment type="similarity">
    <text evidence="2 13">Belongs to the AdoMet synthase family.</text>
</comment>
<evidence type="ECO:0000259" key="14">
    <source>
        <dbReference type="Pfam" id="PF00438"/>
    </source>
</evidence>
<evidence type="ECO:0000256" key="13">
    <source>
        <dbReference type="RuleBase" id="RU004462"/>
    </source>
</evidence>
<evidence type="ECO:0000313" key="17">
    <source>
        <dbReference type="EMBL" id="VDL95839.1"/>
    </source>
</evidence>
<keyword evidence="6 12" id="KW-0479">Metal-binding</keyword>
<dbReference type="EC" id="2.5.1.6" evidence="12"/>
<evidence type="ECO:0000256" key="5">
    <source>
        <dbReference type="ARBA" id="ARBA00022679"/>
    </source>
</evidence>
<dbReference type="EMBL" id="UYSU01035249">
    <property type="protein sequence ID" value="VDL95839.1"/>
    <property type="molecule type" value="Genomic_DNA"/>
</dbReference>
<dbReference type="OrthoDB" id="5852090at2759"/>
<evidence type="ECO:0000256" key="3">
    <source>
        <dbReference type="ARBA" id="ARBA00022490"/>
    </source>
</evidence>
<comment type="cofactor">
    <cofactor evidence="12">
        <name>K(+)</name>
        <dbReference type="ChEBI" id="CHEBI:29103"/>
    </cofactor>
    <text evidence="12">Binds 1 potassium ion per subunit. The potassium ion interacts primarily with the substrate.</text>
</comment>
<keyword evidence="4 12" id="KW-0554">One-carbon metabolism</keyword>
<dbReference type="GO" id="GO:0005524">
    <property type="term" value="F:ATP binding"/>
    <property type="evidence" value="ECO:0007669"/>
    <property type="project" value="UniProtKB-KW"/>
</dbReference>
<dbReference type="PROSITE" id="PS00377">
    <property type="entry name" value="ADOMET_SYNTHASE_2"/>
    <property type="match status" value="1"/>
</dbReference>
<dbReference type="Pfam" id="PF00438">
    <property type="entry name" value="S-AdoMet_synt_N"/>
    <property type="match status" value="1"/>
</dbReference>
<evidence type="ECO:0000313" key="18">
    <source>
        <dbReference type="Proteomes" id="UP000275846"/>
    </source>
</evidence>
<dbReference type="Pfam" id="PF02773">
    <property type="entry name" value="S-AdoMet_synt_C"/>
    <property type="match status" value="1"/>
</dbReference>
<dbReference type="InterPro" id="IPR002133">
    <property type="entry name" value="S-AdoMet_synthetase"/>
</dbReference>
<feature type="domain" description="S-adenosylmethionine synthetase N-terminal" evidence="14">
    <location>
        <begin position="29"/>
        <end position="87"/>
    </location>
</feature>
<evidence type="ECO:0000256" key="4">
    <source>
        <dbReference type="ARBA" id="ARBA00022563"/>
    </source>
</evidence>
<keyword evidence="8 12" id="KW-0067">ATP-binding</keyword>
<dbReference type="GO" id="GO:0006730">
    <property type="term" value="P:one-carbon metabolic process"/>
    <property type="evidence" value="ECO:0007669"/>
    <property type="project" value="UniProtKB-KW"/>
</dbReference>
<dbReference type="GO" id="GO:0046872">
    <property type="term" value="F:metal ion binding"/>
    <property type="evidence" value="ECO:0007669"/>
    <property type="project" value="UniProtKB-KW"/>
</dbReference>
<comment type="pathway">
    <text evidence="1 12">Amino-acid biosynthesis; S-adenosyl-L-methionine biosynthesis; S-adenosyl-L-methionine from L-methionine: step 1/1.</text>
</comment>
<dbReference type="FunFam" id="3.30.300.10:FF:000004">
    <property type="entry name" value="S-adenosylmethionine synthase"/>
    <property type="match status" value="1"/>
</dbReference>
<dbReference type="Proteomes" id="UP000275846">
    <property type="component" value="Unassembled WGS sequence"/>
</dbReference>
<feature type="domain" description="S-adenosylmethionine synthetase C-terminal" evidence="16">
    <location>
        <begin position="224"/>
        <end position="362"/>
    </location>
</feature>
<keyword evidence="18" id="KW-1185">Reference proteome</keyword>
<dbReference type="PANTHER" id="PTHR11964">
    <property type="entry name" value="S-ADENOSYLMETHIONINE SYNTHETASE"/>
    <property type="match status" value="1"/>
</dbReference>
<evidence type="ECO:0000256" key="1">
    <source>
        <dbReference type="ARBA" id="ARBA00005224"/>
    </source>
</evidence>
<evidence type="ECO:0000256" key="2">
    <source>
        <dbReference type="ARBA" id="ARBA00009685"/>
    </source>
</evidence>
<evidence type="ECO:0000256" key="10">
    <source>
        <dbReference type="ARBA" id="ARBA00022958"/>
    </source>
</evidence>
<dbReference type="InterPro" id="IPR022628">
    <property type="entry name" value="S-AdoMet_synt_N"/>
</dbReference>
<accession>A0A183SZ06</accession>
<comment type="cofactor">
    <cofactor evidence="12">
        <name>Mg(2+)</name>
        <dbReference type="ChEBI" id="CHEBI:18420"/>
    </cofactor>
    <text evidence="12">Binds 2 magnesium ions per subunit. The magnesium ions interact primarily with the substrate.</text>
</comment>
<reference evidence="17 18" key="2">
    <citation type="submission" date="2018-11" db="EMBL/GenBank/DDBJ databases">
        <authorList>
            <consortium name="Pathogen Informatics"/>
        </authorList>
    </citation>
    <scope>NUCLEOTIDE SEQUENCE [LARGE SCALE GENOMIC DNA]</scope>
    <source>
        <strain evidence="17 18">NST_G2</strain>
    </source>
</reference>
<dbReference type="UniPathway" id="UPA00315">
    <property type="reaction ID" value="UER00080"/>
</dbReference>
<keyword evidence="10 12" id="KW-0630">Potassium</keyword>
<dbReference type="FunFam" id="3.30.300.10:FF:000003">
    <property type="entry name" value="S-adenosylmethionine synthase"/>
    <property type="match status" value="1"/>
</dbReference>
<evidence type="ECO:0000313" key="19">
    <source>
        <dbReference type="WBParaSite" id="SSLN_0000981401-mRNA-1"/>
    </source>
</evidence>
<keyword evidence="7 12" id="KW-0547">Nucleotide-binding</keyword>
<dbReference type="InterPro" id="IPR022629">
    <property type="entry name" value="S-AdoMet_synt_central"/>
</dbReference>
<evidence type="ECO:0000256" key="12">
    <source>
        <dbReference type="RuleBase" id="RU000541"/>
    </source>
</evidence>
<comment type="function">
    <text evidence="12">Catalyzes the formation of S-adenosylmethionine from methionine and ATP.</text>
</comment>
<dbReference type="NCBIfam" id="TIGR01034">
    <property type="entry name" value="metK"/>
    <property type="match status" value="1"/>
</dbReference>
<evidence type="ECO:0000256" key="9">
    <source>
        <dbReference type="ARBA" id="ARBA00022842"/>
    </source>
</evidence>
<reference evidence="19" key="1">
    <citation type="submission" date="2016-06" db="UniProtKB">
        <authorList>
            <consortium name="WormBaseParasite"/>
        </authorList>
    </citation>
    <scope>IDENTIFICATION</scope>
</reference>
<dbReference type="Gene3D" id="3.30.300.10">
    <property type="match status" value="3"/>
</dbReference>
<dbReference type="WBParaSite" id="SSLN_0000981401-mRNA-1">
    <property type="protein sequence ID" value="SSLN_0000981401-mRNA-1"/>
    <property type="gene ID" value="SSLN_0000981401"/>
</dbReference>
<proteinExistence type="inferred from homology"/>
<dbReference type="GO" id="GO:0004478">
    <property type="term" value="F:methionine adenosyltransferase activity"/>
    <property type="evidence" value="ECO:0007669"/>
    <property type="project" value="UniProtKB-EC"/>
</dbReference>
<protein>
    <recommendedName>
        <fullName evidence="12">S-adenosylmethionine synthase</fullName>
        <ecNumber evidence="12">2.5.1.6</ecNumber>
    </recommendedName>
</protein>
<evidence type="ECO:0000256" key="8">
    <source>
        <dbReference type="ARBA" id="ARBA00022840"/>
    </source>
</evidence>
<dbReference type="AlphaFoldDB" id="A0A183SZ06"/>
<feature type="domain" description="S-adenosylmethionine synthetase central" evidence="15">
    <location>
        <begin position="102"/>
        <end position="222"/>
    </location>
</feature>
<evidence type="ECO:0000256" key="7">
    <source>
        <dbReference type="ARBA" id="ARBA00022741"/>
    </source>
</evidence>
<evidence type="ECO:0000259" key="16">
    <source>
        <dbReference type="Pfam" id="PF02773"/>
    </source>
</evidence>
<evidence type="ECO:0000256" key="6">
    <source>
        <dbReference type="ARBA" id="ARBA00022723"/>
    </source>
</evidence>
<dbReference type="SUPFAM" id="SSF55973">
    <property type="entry name" value="S-adenosylmethionine synthetase"/>
    <property type="match status" value="3"/>
</dbReference>
<dbReference type="STRING" id="70667.A0A183SZ06"/>
<comment type="catalytic activity">
    <reaction evidence="11 12">
        <text>L-methionine + ATP + H2O = S-adenosyl-L-methionine + phosphate + diphosphate</text>
        <dbReference type="Rhea" id="RHEA:21080"/>
        <dbReference type="ChEBI" id="CHEBI:15377"/>
        <dbReference type="ChEBI" id="CHEBI:30616"/>
        <dbReference type="ChEBI" id="CHEBI:33019"/>
        <dbReference type="ChEBI" id="CHEBI:43474"/>
        <dbReference type="ChEBI" id="CHEBI:57844"/>
        <dbReference type="ChEBI" id="CHEBI:59789"/>
        <dbReference type="EC" id="2.5.1.6"/>
    </reaction>
</comment>
<sequence>MDAISDKGNGDVGERFLFSSESVGEGHPEAFTKTGMILIGGEISSNATIDFQAVVRRVVKQIGYDDSRKGFDYKTCNVLTAIEQQSADIAQCVHEGRTMEELGAGDQGLMFGYATDETEECMPLTLMLAHALNERLALCRRDGTLPWARPDSKTQVTVEYLKDNGACKPLRVHTVVVSIQHDQYVSIERLRSEVMQCVVRQVIPSYLIDKDTIFHINPSGRFVIGGPQSDAGLTGRKIIVDTYGGWGAHGGGAFSGKDPSKVDRSAAYAARWVAKSLVKAGLCRRVLVQLSYAIGIAEPLAVYVDSYGTGKMPDSELLRIVHDNFERCRTRSCYVLELDLQRPIYQKTAVYGHFGRSEFPWEVPKVLRFYPRDELDN</sequence>
<dbReference type="PROSITE" id="PS00376">
    <property type="entry name" value="ADOMET_SYNTHASE_1"/>
    <property type="match status" value="1"/>
</dbReference>
<keyword evidence="3" id="KW-0963">Cytoplasm</keyword>
<dbReference type="InterPro" id="IPR022636">
    <property type="entry name" value="S-AdoMet_synthetase_sfam"/>
</dbReference>
<evidence type="ECO:0000259" key="15">
    <source>
        <dbReference type="Pfam" id="PF02772"/>
    </source>
</evidence>